<dbReference type="Proteomes" id="UP001231109">
    <property type="component" value="Unassembled WGS sequence"/>
</dbReference>
<sequence length="129" mass="14751">MRLILIIFTLFSVSANACRPAFRTIAEHINESTSVHVGYVTGVTNKSFESHVTLKKSDDIIMVPESFSMRVAVSETLKGKNFEIIEEAYTHCSRKFKLKEKVVIFIKPDYDSAFILGDSYLDELYKEFN</sequence>
<protein>
    <submittedName>
        <fullName evidence="2">Uncharacterized protein</fullName>
    </submittedName>
</protein>
<organism evidence="2 3">
    <name type="scientific">Rheinheimera baltica</name>
    <dbReference type="NCBI Taxonomy" id="67576"/>
    <lineage>
        <taxon>Bacteria</taxon>
        <taxon>Pseudomonadati</taxon>
        <taxon>Pseudomonadota</taxon>
        <taxon>Gammaproteobacteria</taxon>
        <taxon>Chromatiales</taxon>
        <taxon>Chromatiaceae</taxon>
        <taxon>Rheinheimera</taxon>
    </lineage>
</organism>
<name>A0ABT9I566_9GAMM</name>
<gene>
    <name evidence="2" type="ORF">ORJ04_21600</name>
</gene>
<evidence type="ECO:0000313" key="3">
    <source>
        <dbReference type="Proteomes" id="UP001231109"/>
    </source>
</evidence>
<keyword evidence="1" id="KW-0732">Signal</keyword>
<reference evidence="2 3" key="1">
    <citation type="submission" date="2022-11" db="EMBL/GenBank/DDBJ databases">
        <title>Viruses from the air-sea interface of a natural surface slick.</title>
        <authorList>
            <person name="Rahlff J."/>
            <person name="Holmfeldt K."/>
        </authorList>
    </citation>
    <scope>NUCLEOTIDE SEQUENCE [LARGE SCALE GENOMIC DNA]</scope>
    <source>
        <strain evidence="2 3">SMS4</strain>
    </source>
</reference>
<dbReference type="RefSeq" id="WP_305977663.1">
    <property type="nucleotide sequence ID" value="NZ_JAPJDY010000009.1"/>
</dbReference>
<proteinExistence type="predicted"/>
<evidence type="ECO:0000313" key="2">
    <source>
        <dbReference type="EMBL" id="MDP5138546.1"/>
    </source>
</evidence>
<accession>A0ABT9I566</accession>
<comment type="caution">
    <text evidence="2">The sequence shown here is derived from an EMBL/GenBank/DDBJ whole genome shotgun (WGS) entry which is preliminary data.</text>
</comment>
<evidence type="ECO:0000256" key="1">
    <source>
        <dbReference type="SAM" id="SignalP"/>
    </source>
</evidence>
<feature type="signal peptide" evidence="1">
    <location>
        <begin position="1"/>
        <end position="17"/>
    </location>
</feature>
<keyword evidence="3" id="KW-1185">Reference proteome</keyword>
<feature type="chain" id="PRO_5045173432" evidence="1">
    <location>
        <begin position="18"/>
        <end position="129"/>
    </location>
</feature>
<dbReference type="EMBL" id="JAPJDZ010000194">
    <property type="protein sequence ID" value="MDP5138546.1"/>
    <property type="molecule type" value="Genomic_DNA"/>
</dbReference>